<evidence type="ECO:0000313" key="13">
    <source>
        <dbReference type="EMBL" id="KAJ8975419.1"/>
    </source>
</evidence>
<dbReference type="InterPro" id="IPR019306">
    <property type="entry name" value="TMEM231"/>
</dbReference>
<feature type="transmembrane region" description="Helical" evidence="12">
    <location>
        <begin position="185"/>
        <end position="204"/>
    </location>
</feature>
<keyword evidence="4" id="KW-1003">Cell membrane</keyword>
<keyword evidence="9" id="KW-0325">Glycoprotein</keyword>
<name>A0ABQ9JC00_9CUCU</name>
<evidence type="ECO:0000256" key="3">
    <source>
        <dbReference type="ARBA" id="ARBA00015087"/>
    </source>
</evidence>
<keyword evidence="8 12" id="KW-0472">Membrane</keyword>
<comment type="caution">
    <text evidence="13">The sequence shown here is derived from an EMBL/GenBank/DDBJ whole genome shotgun (WGS) entry which is preliminary data.</text>
</comment>
<keyword evidence="7" id="KW-0969">Cilium</keyword>
<dbReference type="PANTHER" id="PTHR14605">
    <property type="entry name" value="CHST5 PROTEIN"/>
    <property type="match status" value="1"/>
</dbReference>
<evidence type="ECO:0000256" key="7">
    <source>
        <dbReference type="ARBA" id="ARBA00023069"/>
    </source>
</evidence>
<keyword evidence="5 12" id="KW-0812">Transmembrane</keyword>
<accession>A0ABQ9JC00</accession>
<evidence type="ECO:0000256" key="2">
    <source>
        <dbReference type="ARBA" id="ARBA00009082"/>
    </source>
</evidence>
<sequence length="214" mass="25555">MVILEVHARFIKVKYKSTLLSQASFLYLREIDNNLDGKNDKLSLSIEINTLDNKITELHLVLPLNYQLTTTCPLKMQSAIIYQHYFPHKRAIDLRIVGNLNIFQSSAIRCDGKGYNFYDHSVIDNEKNEYELEDIIKRYSDRNVSTHLTNVYTNIKTGNENKFNLKLMIRYPEHKIHYKPRFWQIIKWAWMQYFAVFIIISWLITRVKELYLQT</sequence>
<organism evidence="13 14">
    <name type="scientific">Molorchus minor</name>
    <dbReference type="NCBI Taxonomy" id="1323400"/>
    <lineage>
        <taxon>Eukaryota</taxon>
        <taxon>Metazoa</taxon>
        <taxon>Ecdysozoa</taxon>
        <taxon>Arthropoda</taxon>
        <taxon>Hexapoda</taxon>
        <taxon>Insecta</taxon>
        <taxon>Pterygota</taxon>
        <taxon>Neoptera</taxon>
        <taxon>Endopterygota</taxon>
        <taxon>Coleoptera</taxon>
        <taxon>Polyphaga</taxon>
        <taxon>Cucujiformia</taxon>
        <taxon>Chrysomeloidea</taxon>
        <taxon>Cerambycidae</taxon>
        <taxon>Lamiinae</taxon>
        <taxon>Monochamini</taxon>
        <taxon>Molorchus</taxon>
    </lineage>
</organism>
<keyword evidence="14" id="KW-1185">Reference proteome</keyword>
<dbReference type="Proteomes" id="UP001162164">
    <property type="component" value="Unassembled WGS sequence"/>
</dbReference>
<comment type="subcellular location">
    <subcellularLocation>
        <location evidence="1">Cell projection</location>
        <location evidence="1">Cilium membrane</location>
        <topology evidence="1">Multi-pass membrane protein</topology>
    </subcellularLocation>
</comment>
<keyword evidence="6 12" id="KW-1133">Transmembrane helix</keyword>
<keyword evidence="10" id="KW-0966">Cell projection</keyword>
<reference evidence="13" key="1">
    <citation type="journal article" date="2023" name="Insect Mol. Biol.">
        <title>Genome sequencing provides insights into the evolution of gene families encoding plant cell wall-degrading enzymes in longhorned beetles.</title>
        <authorList>
            <person name="Shin N.R."/>
            <person name="Okamura Y."/>
            <person name="Kirsch R."/>
            <person name="Pauchet Y."/>
        </authorList>
    </citation>
    <scope>NUCLEOTIDE SEQUENCE</scope>
    <source>
        <strain evidence="13">MMC_N1</strain>
    </source>
</reference>
<evidence type="ECO:0000256" key="1">
    <source>
        <dbReference type="ARBA" id="ARBA00004272"/>
    </source>
</evidence>
<protein>
    <recommendedName>
        <fullName evidence="3">Transmembrane protein 231</fullName>
    </recommendedName>
</protein>
<evidence type="ECO:0000256" key="11">
    <source>
        <dbReference type="ARBA" id="ARBA00024803"/>
    </source>
</evidence>
<comment type="function">
    <text evidence="11">Transmembrane component of the tectonic-like complex, a complex localized at the transition zone of primary cilia and acting as a barrier that prevents diffusion of transmembrane proteins between the cilia and plasma membranes. Required for ciliogenesis and sonic hedgehog/SHH signaling.</text>
</comment>
<evidence type="ECO:0000256" key="6">
    <source>
        <dbReference type="ARBA" id="ARBA00022989"/>
    </source>
</evidence>
<evidence type="ECO:0000313" key="14">
    <source>
        <dbReference type="Proteomes" id="UP001162164"/>
    </source>
</evidence>
<proteinExistence type="inferred from homology"/>
<evidence type="ECO:0000256" key="12">
    <source>
        <dbReference type="SAM" id="Phobius"/>
    </source>
</evidence>
<evidence type="ECO:0000256" key="8">
    <source>
        <dbReference type="ARBA" id="ARBA00023136"/>
    </source>
</evidence>
<dbReference type="PANTHER" id="PTHR14605:SF1">
    <property type="entry name" value="TRANSMEMBRANE PROTEIN 231"/>
    <property type="match status" value="1"/>
</dbReference>
<evidence type="ECO:0000256" key="5">
    <source>
        <dbReference type="ARBA" id="ARBA00022692"/>
    </source>
</evidence>
<evidence type="ECO:0000256" key="9">
    <source>
        <dbReference type="ARBA" id="ARBA00023180"/>
    </source>
</evidence>
<dbReference type="Pfam" id="PF10149">
    <property type="entry name" value="TM231"/>
    <property type="match status" value="1"/>
</dbReference>
<evidence type="ECO:0000256" key="10">
    <source>
        <dbReference type="ARBA" id="ARBA00023273"/>
    </source>
</evidence>
<comment type="similarity">
    <text evidence="2">Belongs to the TMEM231 family.</text>
</comment>
<gene>
    <name evidence="13" type="ORF">NQ317_018928</name>
</gene>
<evidence type="ECO:0000256" key="4">
    <source>
        <dbReference type="ARBA" id="ARBA00022475"/>
    </source>
</evidence>
<dbReference type="EMBL" id="JAPWTJ010000827">
    <property type="protein sequence ID" value="KAJ8975419.1"/>
    <property type="molecule type" value="Genomic_DNA"/>
</dbReference>